<sequence length="532" mass="58668">MTYTVVYEECGDTSFNSTINLQEGHAYFVSVKGYNGLGLSTTAVSWAFTVDASPPHPGHVYDGNSEPGKTIKDLDFATENSGLFVHWEGFNDPHTPIQEYYISIGTCKACKDILNYQPVGIVYELYVQYIRLKEGITYYTTVTACNAADLCTSVTSDGIQIDTTLPVRGKVQDGTHSVDINYQASNNSIGAKWFGFYDPQSGISHYSWRAGTSPGTDDILPATTLHQNELAVIPNLSAHAKMALPVGRRIYITVRAYNKAGTYAESTSNGFTVDNSPPTIVSPPQLVDLGIIYPNTTVSRTTLRIKWDAQDNESYIERQYLSIGSHVGGDFNTSSIQIGGMVRDYTFVDLDLHDGNHYCITLIVCNGAKQCTSAMTPRFLVDSSHPTPGMFAIDTDHAANLERQPEDWMKWSIYYVHLAWLGFSDLHSGIKMYKINIGSTYMGSDLNKVGLRSPMIHSLFRLRFGGIMELVRRCSAHFCLGHCVCAPQEGKCDLNGVKCNNISHTAKQGLVVIDLQNLSDPKNAQQILYSAA</sequence>
<dbReference type="EMBL" id="JAEAOA010001453">
    <property type="protein sequence ID" value="KAK3612505.1"/>
    <property type="molecule type" value="Genomic_DNA"/>
</dbReference>
<gene>
    <name evidence="1" type="ORF">CHS0354_024475</name>
</gene>
<reference evidence="1" key="3">
    <citation type="submission" date="2023-05" db="EMBL/GenBank/DDBJ databases">
        <authorList>
            <person name="Smith C.H."/>
        </authorList>
    </citation>
    <scope>NUCLEOTIDE SEQUENCE</scope>
    <source>
        <strain evidence="1">CHS0354</strain>
        <tissue evidence="1">Mantle</tissue>
    </source>
</reference>
<dbReference type="InterPro" id="IPR036116">
    <property type="entry name" value="FN3_sf"/>
</dbReference>
<reference evidence="1" key="1">
    <citation type="journal article" date="2021" name="Genome Biol. Evol.">
        <title>A High-Quality Reference Genome for a Parasitic Bivalve with Doubly Uniparental Inheritance (Bivalvia: Unionida).</title>
        <authorList>
            <person name="Smith C.H."/>
        </authorList>
    </citation>
    <scope>NUCLEOTIDE SEQUENCE</scope>
    <source>
        <strain evidence="1">CHS0354</strain>
    </source>
</reference>
<comment type="caution">
    <text evidence="1">The sequence shown here is derived from an EMBL/GenBank/DDBJ whole genome shotgun (WGS) entry which is preliminary data.</text>
</comment>
<dbReference type="PANTHER" id="PTHR16897">
    <property type="entry name" value="OS10G0105400 PROTEIN"/>
    <property type="match status" value="1"/>
</dbReference>
<dbReference type="SUPFAM" id="SSF49265">
    <property type="entry name" value="Fibronectin type III"/>
    <property type="match status" value="1"/>
</dbReference>
<name>A0AAE0TNF4_9BIVA</name>
<keyword evidence="2" id="KW-1185">Reference proteome</keyword>
<reference evidence="1" key="2">
    <citation type="journal article" date="2021" name="Genome Biol. Evol.">
        <title>Developing a high-quality reference genome for a parasitic bivalve with doubly uniparental inheritance (Bivalvia: Unionida).</title>
        <authorList>
            <person name="Smith C.H."/>
        </authorList>
    </citation>
    <scope>NUCLEOTIDE SEQUENCE</scope>
    <source>
        <strain evidence="1">CHS0354</strain>
        <tissue evidence="1">Mantle</tissue>
    </source>
</reference>
<proteinExistence type="predicted"/>
<organism evidence="1 2">
    <name type="scientific">Potamilus streckersoni</name>
    <dbReference type="NCBI Taxonomy" id="2493646"/>
    <lineage>
        <taxon>Eukaryota</taxon>
        <taxon>Metazoa</taxon>
        <taxon>Spiralia</taxon>
        <taxon>Lophotrochozoa</taxon>
        <taxon>Mollusca</taxon>
        <taxon>Bivalvia</taxon>
        <taxon>Autobranchia</taxon>
        <taxon>Heteroconchia</taxon>
        <taxon>Palaeoheterodonta</taxon>
        <taxon>Unionida</taxon>
        <taxon>Unionoidea</taxon>
        <taxon>Unionidae</taxon>
        <taxon>Ambleminae</taxon>
        <taxon>Lampsilini</taxon>
        <taxon>Potamilus</taxon>
    </lineage>
</organism>
<protein>
    <submittedName>
        <fullName evidence="1">Uncharacterized protein</fullName>
    </submittedName>
</protein>
<dbReference type="AlphaFoldDB" id="A0AAE0TNF4"/>
<evidence type="ECO:0000313" key="2">
    <source>
        <dbReference type="Proteomes" id="UP001195483"/>
    </source>
</evidence>
<dbReference type="PANTHER" id="PTHR16897:SF2">
    <property type="entry name" value="OS03G0226600 PROTEIN"/>
    <property type="match status" value="1"/>
</dbReference>
<accession>A0AAE0TNF4</accession>
<evidence type="ECO:0000313" key="1">
    <source>
        <dbReference type="EMBL" id="KAK3612505.1"/>
    </source>
</evidence>
<feature type="non-terminal residue" evidence="1">
    <location>
        <position position="1"/>
    </location>
</feature>
<dbReference type="Proteomes" id="UP001195483">
    <property type="component" value="Unassembled WGS sequence"/>
</dbReference>